<dbReference type="SUPFAM" id="SSF52540">
    <property type="entry name" value="P-loop containing nucleoside triphosphate hydrolases"/>
    <property type="match status" value="1"/>
</dbReference>
<keyword evidence="1" id="KW-0808">Transferase</keyword>
<sequence length="169" mass="18685">MAASLIVLSGRPGTGKTTLATAFARHLRVCYLRVDAAETALERTGLSVGIEGYAVIHELAVSNLLLGRDVVVDAVNPVPEARAGWREAADRGRARLLHVETWLPDRLEHRRRVEARTPDMPHQQVPSWDEVEGQAWVPWDTERDGPRALIETSDSREALSALVSVHEQS</sequence>
<evidence type="ECO:0000313" key="2">
    <source>
        <dbReference type="Proteomes" id="UP000320085"/>
    </source>
</evidence>
<dbReference type="Pfam" id="PF13671">
    <property type="entry name" value="AAA_33"/>
    <property type="match status" value="1"/>
</dbReference>
<dbReference type="RefSeq" id="WP_185747024.1">
    <property type="nucleotide sequence ID" value="NZ_BAAAQC010000005.1"/>
</dbReference>
<accession>A0A543PSP0</accession>
<organism evidence="1 2">
    <name type="scientific">Humibacillus xanthopallidus</name>
    <dbReference type="NCBI Taxonomy" id="412689"/>
    <lineage>
        <taxon>Bacteria</taxon>
        <taxon>Bacillati</taxon>
        <taxon>Actinomycetota</taxon>
        <taxon>Actinomycetes</taxon>
        <taxon>Micrococcales</taxon>
        <taxon>Intrasporangiaceae</taxon>
        <taxon>Humibacillus</taxon>
    </lineage>
</organism>
<proteinExistence type="predicted"/>
<reference evidence="1 2" key="1">
    <citation type="submission" date="2019-06" db="EMBL/GenBank/DDBJ databases">
        <title>Sequencing the genomes of 1000 actinobacteria strains.</title>
        <authorList>
            <person name="Klenk H.-P."/>
        </authorList>
    </citation>
    <scope>NUCLEOTIDE SEQUENCE [LARGE SCALE GENOMIC DNA]</scope>
    <source>
        <strain evidence="1 2">DSM 21776</strain>
    </source>
</reference>
<dbReference type="PANTHER" id="PTHR37807:SF3">
    <property type="entry name" value="OS07G0160300 PROTEIN"/>
    <property type="match status" value="1"/>
</dbReference>
<evidence type="ECO:0000313" key="1">
    <source>
        <dbReference type="EMBL" id="TQN47046.1"/>
    </source>
</evidence>
<gene>
    <name evidence="1" type="ORF">FHX52_0137</name>
</gene>
<protein>
    <submittedName>
        <fullName evidence="1">Putative kinase</fullName>
    </submittedName>
</protein>
<dbReference type="InterPro" id="IPR027417">
    <property type="entry name" value="P-loop_NTPase"/>
</dbReference>
<dbReference type="EMBL" id="VFQF01000001">
    <property type="protein sequence ID" value="TQN47046.1"/>
    <property type="molecule type" value="Genomic_DNA"/>
</dbReference>
<dbReference type="Gene3D" id="3.40.50.300">
    <property type="entry name" value="P-loop containing nucleotide triphosphate hydrolases"/>
    <property type="match status" value="1"/>
</dbReference>
<comment type="caution">
    <text evidence="1">The sequence shown here is derived from an EMBL/GenBank/DDBJ whole genome shotgun (WGS) entry which is preliminary data.</text>
</comment>
<dbReference type="Proteomes" id="UP000320085">
    <property type="component" value="Unassembled WGS sequence"/>
</dbReference>
<name>A0A543PSP0_9MICO</name>
<dbReference type="GO" id="GO:0016301">
    <property type="term" value="F:kinase activity"/>
    <property type="evidence" value="ECO:0007669"/>
    <property type="project" value="UniProtKB-KW"/>
</dbReference>
<keyword evidence="1" id="KW-0418">Kinase</keyword>
<dbReference type="PANTHER" id="PTHR37807">
    <property type="entry name" value="OS07G0160300 PROTEIN"/>
    <property type="match status" value="1"/>
</dbReference>
<dbReference type="AlphaFoldDB" id="A0A543PSP0"/>